<dbReference type="KEGG" id="mch:Mchl_4237"/>
<protein>
    <submittedName>
        <fullName evidence="4">Glycoside hydrolase family 5</fullName>
    </submittedName>
</protein>
<dbReference type="EMBL" id="CP001298">
    <property type="protein sequence ID" value="ACK85020.1"/>
    <property type="molecule type" value="Genomic_DNA"/>
</dbReference>
<dbReference type="Proteomes" id="UP000002385">
    <property type="component" value="Chromosome"/>
</dbReference>
<dbReference type="Gene3D" id="3.20.20.80">
    <property type="entry name" value="Glycosidases"/>
    <property type="match status" value="1"/>
</dbReference>
<dbReference type="GO" id="GO:0004553">
    <property type="term" value="F:hydrolase activity, hydrolyzing O-glycosyl compounds"/>
    <property type="evidence" value="ECO:0007669"/>
    <property type="project" value="InterPro"/>
</dbReference>
<name>B7L198_METC4</name>
<organism evidence="4 5">
    <name type="scientific">Methylorubrum extorquens (strain CM4 / NCIMB 13688)</name>
    <name type="common">Methylobacterium extorquens</name>
    <dbReference type="NCBI Taxonomy" id="440085"/>
    <lineage>
        <taxon>Bacteria</taxon>
        <taxon>Pseudomonadati</taxon>
        <taxon>Pseudomonadota</taxon>
        <taxon>Alphaproteobacteria</taxon>
        <taxon>Hyphomicrobiales</taxon>
        <taxon>Methylobacteriaceae</taxon>
        <taxon>Methylorubrum</taxon>
    </lineage>
</organism>
<evidence type="ECO:0000313" key="4">
    <source>
        <dbReference type="EMBL" id="ACK85020.1"/>
    </source>
</evidence>
<evidence type="ECO:0000313" key="5">
    <source>
        <dbReference type="Proteomes" id="UP000002385"/>
    </source>
</evidence>
<evidence type="ECO:0000259" key="3">
    <source>
        <dbReference type="Pfam" id="PF00150"/>
    </source>
</evidence>
<feature type="domain" description="Glycoside hydrolase family 5" evidence="3">
    <location>
        <begin position="63"/>
        <end position="378"/>
    </location>
</feature>
<accession>B7L198</accession>
<dbReference type="HOGENOM" id="CLU_419668_0_0_5"/>
<dbReference type="SUPFAM" id="SSF51445">
    <property type="entry name" value="(Trans)glycosidases"/>
    <property type="match status" value="1"/>
</dbReference>
<proteinExistence type="predicted"/>
<dbReference type="InterPro" id="IPR017853">
    <property type="entry name" value="GH"/>
</dbReference>
<gene>
    <name evidence="4" type="ordered locus">Mchl_4237</name>
</gene>
<reference evidence="5" key="1">
    <citation type="submission" date="2008-12" db="EMBL/GenBank/DDBJ databases">
        <title>Complete sequence of chromosome of Methylobacterium chloromethanicum CM4.</title>
        <authorList>
            <consortium name="US DOE Joint Genome Institute"/>
            <person name="Lucas S."/>
            <person name="Copeland A."/>
            <person name="Lapidus A."/>
            <person name="Glavina del Rio T."/>
            <person name="Dalin E."/>
            <person name="Tice H."/>
            <person name="Bruce D."/>
            <person name="Goodwin L."/>
            <person name="Pitluck S."/>
            <person name="Chertkov O."/>
            <person name="Brettin T."/>
            <person name="Detter J.C."/>
            <person name="Han C."/>
            <person name="Larimer F."/>
            <person name="Land M."/>
            <person name="Hauser L."/>
            <person name="Kyrpides N."/>
            <person name="Mikhailova N."/>
            <person name="Marx C."/>
            <person name="Richardson P."/>
        </authorList>
    </citation>
    <scope>NUCLEOTIDE SEQUENCE [LARGE SCALE GENOMIC DNA]</scope>
    <source>
        <strain evidence="5">CM4 / NCIMB 13688</strain>
    </source>
</reference>
<keyword evidence="2" id="KW-0326">Glycosidase</keyword>
<dbReference type="GO" id="GO:0000272">
    <property type="term" value="P:polysaccharide catabolic process"/>
    <property type="evidence" value="ECO:0007669"/>
    <property type="project" value="InterPro"/>
</dbReference>
<evidence type="ECO:0000256" key="1">
    <source>
        <dbReference type="ARBA" id="ARBA00022801"/>
    </source>
</evidence>
<dbReference type="CAZy" id="GH5">
    <property type="family name" value="Glycoside Hydrolase Family 5"/>
</dbReference>
<evidence type="ECO:0000256" key="2">
    <source>
        <dbReference type="ARBA" id="ARBA00023295"/>
    </source>
</evidence>
<sequence>MLRRSFLSGVAASVIGGAANAQLPPARLCPNFRFRSAPSILPWNRTTFTSKRSVNIVAIGFNLYGRWGTASWDISATNARLAALKALGFDAVRIAIDPTTALNGAQTHAQWWAVAQYAIDKALAEDLNVIADLHVALDGSQSTYRADQIEAAYPNGLAWAAYVNLLQYFAAQLAGYNNTEVCAEIYNENMQDVGGDWPAMAKTLWNAFRVKNLNTTVLVGGSSYSSVDGLADLLAANFDANTGYVVHDYEPGVLSHQGVGVYQPVSRLHYPPIFSEKAAALAQVLGNSSLTGQINNYFGSSQFDATTMNDGWLAAKVAVVTAWRKANGVPASRIFMTETGIHNDTDFRGASRVARLGFIQTKTRLHEAAGHSVGIWAWDGSYWALPSVNAVDADYQAALGLSGGIFYETEASALFARITIQPSAMRKALINATIKMLKDTGLWTKLDAFYMLAAADEQSARLNWKSAMGSLTKVGSPAFTVDAGFTGGGGEAKTAYLNTGIVLGTSTLFAQSSGHMGVVQSTAMTGGDQVALGDDNYNSGVGIGRYSTLIGLASPNGLTYSDRTTPDGTGHLIASRSVAGTITSSLGGSARASITDASAALVTDAGNAVQMLHAAGQMSRIAAAHFGSGLTPAEQRDLYSITKFCLLGVSRAA</sequence>
<dbReference type="Pfam" id="PF00150">
    <property type="entry name" value="Cellulase"/>
    <property type="match status" value="1"/>
</dbReference>
<dbReference type="AlphaFoldDB" id="B7L198"/>
<dbReference type="InterPro" id="IPR001547">
    <property type="entry name" value="Glyco_hydro_5"/>
</dbReference>
<reference evidence="4 5" key="2">
    <citation type="journal article" date="2012" name="J. Bacteriol.">
        <title>Complete genome sequences of six strains of the genus Methylobacterium.</title>
        <authorList>
            <person name="Marx C.J."/>
            <person name="Bringel F."/>
            <person name="Chistoserdova L."/>
            <person name="Moulin L."/>
            <person name="Farhan Ul Haque M."/>
            <person name="Fleischman D.E."/>
            <person name="Gruffaz C."/>
            <person name="Jourand P."/>
            <person name="Knief C."/>
            <person name="Lee M.C."/>
            <person name="Muller E.E."/>
            <person name="Nadalig T."/>
            <person name="Peyraud R."/>
            <person name="Roselli S."/>
            <person name="Russ L."/>
            <person name="Goodwin L.A."/>
            <person name="Ivanova N."/>
            <person name="Kyrpides N."/>
            <person name="Lajus A."/>
            <person name="Land M.L."/>
            <person name="Medigue C."/>
            <person name="Mikhailova N."/>
            <person name="Nolan M."/>
            <person name="Woyke T."/>
            <person name="Stolyar S."/>
            <person name="Vorholt J.A."/>
            <person name="Vuilleumier S."/>
        </authorList>
    </citation>
    <scope>NUCLEOTIDE SEQUENCE [LARGE SCALE GENOMIC DNA]</scope>
    <source>
        <strain evidence="5">CM4 / NCIMB 13688</strain>
    </source>
</reference>
<keyword evidence="1 4" id="KW-0378">Hydrolase</keyword>